<feature type="compositionally biased region" description="Basic and acidic residues" evidence="1">
    <location>
        <begin position="179"/>
        <end position="192"/>
    </location>
</feature>
<reference evidence="3 4" key="1">
    <citation type="submission" date="2021-02" db="EMBL/GenBank/DDBJ databases">
        <title>Variation within the Batrachochytrium salamandrivorans European outbreak.</title>
        <authorList>
            <person name="Kelly M."/>
            <person name="Pasmans F."/>
            <person name="Shea T.P."/>
            <person name="Munoz J.F."/>
            <person name="Carranza S."/>
            <person name="Cuomo C.A."/>
            <person name="Martel A."/>
        </authorList>
    </citation>
    <scope>NUCLEOTIDE SEQUENCE [LARGE SCALE GENOMIC DNA]</scope>
    <source>
        <strain evidence="3 4">AMFP18/2</strain>
    </source>
</reference>
<name>A0ABQ8F7X9_9FUNG</name>
<gene>
    <name evidence="3" type="ORF">BASA50_007038</name>
</gene>
<dbReference type="PANTHER" id="PTHR47385">
    <property type="entry name" value="CALPONIN"/>
    <property type="match status" value="1"/>
</dbReference>
<feature type="domain" description="Calponin-homology (CH)" evidence="2">
    <location>
        <begin position="22"/>
        <end position="127"/>
    </location>
</feature>
<dbReference type="InterPro" id="IPR003096">
    <property type="entry name" value="SM22_calponin"/>
</dbReference>
<dbReference type="Pfam" id="PF00307">
    <property type="entry name" value="CH"/>
    <property type="match status" value="1"/>
</dbReference>
<dbReference type="InterPro" id="IPR001715">
    <property type="entry name" value="CH_dom"/>
</dbReference>
<accession>A0ABQ8F7X9</accession>
<keyword evidence="4" id="KW-1185">Reference proteome</keyword>
<dbReference type="SUPFAM" id="SSF47576">
    <property type="entry name" value="Calponin-homology domain, CH-domain"/>
    <property type="match status" value="1"/>
</dbReference>
<dbReference type="PROSITE" id="PS50021">
    <property type="entry name" value="CH"/>
    <property type="match status" value="1"/>
</dbReference>
<evidence type="ECO:0000259" key="2">
    <source>
        <dbReference type="PROSITE" id="PS50021"/>
    </source>
</evidence>
<protein>
    <recommendedName>
        <fullName evidence="2">Calponin-homology (CH) domain-containing protein</fullName>
    </recommendedName>
</protein>
<organism evidence="3 4">
    <name type="scientific">Batrachochytrium salamandrivorans</name>
    <dbReference type="NCBI Taxonomy" id="1357716"/>
    <lineage>
        <taxon>Eukaryota</taxon>
        <taxon>Fungi</taxon>
        <taxon>Fungi incertae sedis</taxon>
        <taxon>Chytridiomycota</taxon>
        <taxon>Chytridiomycota incertae sedis</taxon>
        <taxon>Chytridiomycetes</taxon>
        <taxon>Rhizophydiales</taxon>
        <taxon>Rhizophydiales incertae sedis</taxon>
        <taxon>Batrachochytrium</taxon>
    </lineage>
</organism>
<dbReference type="EMBL" id="JAFCIX010000344">
    <property type="protein sequence ID" value="KAH6593812.1"/>
    <property type="molecule type" value="Genomic_DNA"/>
</dbReference>
<dbReference type="InterPro" id="IPR036872">
    <property type="entry name" value="CH_dom_sf"/>
</dbReference>
<dbReference type="InterPro" id="IPR050606">
    <property type="entry name" value="Calponin-like"/>
</dbReference>
<dbReference type="SMART" id="SM00033">
    <property type="entry name" value="CH"/>
    <property type="match status" value="1"/>
</dbReference>
<sequence length="192" mass="21299">MGYVVQGLDRDLAEKAAAKYDFKREAEAREWIEAVVGEKFSSDSFHESLKDGVLLLKLANKTINSLNAKINITKMPFKQMENIGTFLQAMDKLGVPKMEQFQTVDLFEEKNLGQVVDSIFSFSRHAVKHGFNGPLLGPKLADKHEVTFTEEQIIQGKTIIGMQMGSARDANTSGVSFGSRREIGGQDLGKKT</sequence>
<dbReference type="PRINTS" id="PR00888">
    <property type="entry name" value="SM22CALPONIN"/>
</dbReference>
<comment type="caution">
    <text evidence="3">The sequence shown here is derived from an EMBL/GenBank/DDBJ whole genome shotgun (WGS) entry which is preliminary data.</text>
</comment>
<dbReference type="PANTHER" id="PTHR47385:SF14">
    <property type="entry name" value="TRANSGELIN"/>
    <property type="match status" value="1"/>
</dbReference>
<dbReference type="Gene3D" id="1.10.418.10">
    <property type="entry name" value="Calponin-like domain"/>
    <property type="match status" value="1"/>
</dbReference>
<evidence type="ECO:0000313" key="4">
    <source>
        <dbReference type="Proteomes" id="UP001648503"/>
    </source>
</evidence>
<evidence type="ECO:0000313" key="3">
    <source>
        <dbReference type="EMBL" id="KAH6593812.1"/>
    </source>
</evidence>
<proteinExistence type="predicted"/>
<evidence type="ECO:0000256" key="1">
    <source>
        <dbReference type="SAM" id="MobiDB-lite"/>
    </source>
</evidence>
<feature type="region of interest" description="Disordered" evidence="1">
    <location>
        <begin position="169"/>
        <end position="192"/>
    </location>
</feature>
<dbReference type="Proteomes" id="UP001648503">
    <property type="component" value="Unassembled WGS sequence"/>
</dbReference>